<name>A0A972JJ19_9FLAO</name>
<evidence type="ECO:0000256" key="5">
    <source>
        <dbReference type="ARBA" id="ARBA00023002"/>
    </source>
</evidence>
<dbReference type="SUPFAM" id="SSF47203">
    <property type="entry name" value="Acyl-CoA dehydrogenase C-terminal domain-like"/>
    <property type="match status" value="1"/>
</dbReference>
<dbReference type="InterPro" id="IPR036250">
    <property type="entry name" value="AcylCo_DH-like_C"/>
</dbReference>
<organism evidence="12 13">
    <name type="scientific">Flavobacterium silvaticum</name>
    <dbReference type="NCBI Taxonomy" id="1852020"/>
    <lineage>
        <taxon>Bacteria</taxon>
        <taxon>Pseudomonadati</taxon>
        <taxon>Bacteroidota</taxon>
        <taxon>Flavobacteriia</taxon>
        <taxon>Flavobacteriales</taxon>
        <taxon>Flavobacteriaceae</taxon>
        <taxon>Flavobacterium</taxon>
    </lineage>
</organism>
<dbReference type="InterPro" id="IPR006089">
    <property type="entry name" value="Acyl-CoA_DH_CS"/>
</dbReference>
<sequence length="380" mass="41682">MNFNLSEEHLMIQQAARDFAQAELLPGVIERDEKQQFPTEQIRKMGELGFLGMMVDPKYGGSGLDTISYVLAMEEISKIDASASVVMSVNNSLVCWGLQTFGSEEQKQKYLPKLATGQEIGAFCLSEPEAGSDATSQRTTAIDMGDHYLLNGTKNWITNGSTASVYIVIAQTDVDKKHKGINAIIVEKGMPGFEIGPKEQKLGIRGSDTHSLMFTDVKVPKENRIGEDGFGFTFAMKTLAGGRIGIASQALGIASGAYELALKYSKERKAFGKEISSHQAIAFKLADMAVEIEAARHLCMKAAWDKDQHKNYDLSGAMAKLYASQVAMDTTIEAVQIHGGNGYVKEYHVERLMRDAKITQIYEGTSEIQKIVISRSILSK</sequence>
<evidence type="ECO:0000256" key="2">
    <source>
        <dbReference type="ARBA" id="ARBA00009347"/>
    </source>
</evidence>
<comment type="caution">
    <text evidence="12">The sequence shown here is derived from an EMBL/GenBank/DDBJ whole genome shotgun (WGS) entry which is preliminary data.</text>
</comment>
<evidence type="ECO:0000256" key="4">
    <source>
        <dbReference type="ARBA" id="ARBA00022827"/>
    </source>
</evidence>
<dbReference type="PANTHER" id="PTHR43884">
    <property type="entry name" value="ACYL-COA DEHYDROGENASE"/>
    <property type="match status" value="1"/>
</dbReference>
<dbReference type="Gene3D" id="2.40.110.10">
    <property type="entry name" value="Butyryl-CoA Dehydrogenase, subunit A, domain 2"/>
    <property type="match status" value="1"/>
</dbReference>
<evidence type="ECO:0000256" key="3">
    <source>
        <dbReference type="ARBA" id="ARBA00022630"/>
    </source>
</evidence>
<dbReference type="FunFam" id="2.40.110.10:FF:000001">
    <property type="entry name" value="Acyl-CoA dehydrogenase, mitochondrial"/>
    <property type="match status" value="1"/>
</dbReference>
<comment type="similarity">
    <text evidence="2 8">Belongs to the acyl-CoA dehydrogenase family.</text>
</comment>
<dbReference type="SUPFAM" id="SSF56645">
    <property type="entry name" value="Acyl-CoA dehydrogenase NM domain-like"/>
    <property type="match status" value="1"/>
</dbReference>
<keyword evidence="4 8" id="KW-0274">FAD</keyword>
<dbReference type="InterPro" id="IPR037069">
    <property type="entry name" value="AcylCoA_DH/ox_N_sf"/>
</dbReference>
<dbReference type="RefSeq" id="WP_169528733.1">
    <property type="nucleotide sequence ID" value="NZ_JAAMPU010000108.1"/>
</dbReference>
<dbReference type="CDD" id="cd01158">
    <property type="entry name" value="SCAD_SBCAD"/>
    <property type="match status" value="1"/>
</dbReference>
<evidence type="ECO:0000259" key="9">
    <source>
        <dbReference type="Pfam" id="PF00441"/>
    </source>
</evidence>
<dbReference type="PANTHER" id="PTHR43884:SF12">
    <property type="entry name" value="ISOVALERYL-COA DEHYDROGENASE, MITOCHONDRIAL-RELATED"/>
    <property type="match status" value="1"/>
</dbReference>
<keyword evidence="3 8" id="KW-0285">Flavoprotein</keyword>
<dbReference type="InterPro" id="IPR009075">
    <property type="entry name" value="AcylCo_DH/oxidase_C"/>
</dbReference>
<dbReference type="EC" id="1.3.8.10" evidence="6"/>
<dbReference type="FunFam" id="1.20.140.10:FF:000004">
    <property type="entry name" value="Acyl-CoA dehydrogenase FadE25"/>
    <property type="match status" value="1"/>
</dbReference>
<dbReference type="InterPro" id="IPR009100">
    <property type="entry name" value="AcylCoA_DH/oxidase_NM_dom_sf"/>
</dbReference>
<dbReference type="InterPro" id="IPR046373">
    <property type="entry name" value="Acyl-CoA_Oxase/DH_mid-dom_sf"/>
</dbReference>
<dbReference type="InterPro" id="IPR013786">
    <property type="entry name" value="AcylCoA_DH/ox_N"/>
</dbReference>
<gene>
    <name evidence="12" type="ORF">G6047_16565</name>
</gene>
<reference evidence="12" key="1">
    <citation type="submission" date="2020-02" db="EMBL/GenBank/DDBJ databases">
        <title>Flavobacterium sp. genome.</title>
        <authorList>
            <person name="Jung H.S."/>
            <person name="Baek J.H."/>
            <person name="Jeon C.O."/>
        </authorList>
    </citation>
    <scope>NUCLEOTIDE SEQUENCE</scope>
    <source>
        <strain evidence="12">SE-s28</strain>
    </source>
</reference>
<evidence type="ECO:0000256" key="1">
    <source>
        <dbReference type="ARBA" id="ARBA00001974"/>
    </source>
</evidence>
<accession>A0A972JJ19</accession>
<feature type="domain" description="Acyl-CoA oxidase/dehydrogenase middle" evidence="10">
    <location>
        <begin position="122"/>
        <end position="217"/>
    </location>
</feature>
<evidence type="ECO:0000259" key="11">
    <source>
        <dbReference type="Pfam" id="PF02771"/>
    </source>
</evidence>
<evidence type="ECO:0000259" key="10">
    <source>
        <dbReference type="Pfam" id="PF02770"/>
    </source>
</evidence>
<dbReference type="PROSITE" id="PS00073">
    <property type="entry name" value="ACYL_COA_DH_2"/>
    <property type="match status" value="1"/>
</dbReference>
<dbReference type="Gene3D" id="1.20.140.10">
    <property type="entry name" value="Butyryl-CoA Dehydrogenase, subunit A, domain 3"/>
    <property type="match status" value="1"/>
</dbReference>
<keyword evidence="5 8" id="KW-0560">Oxidoreductase</keyword>
<feature type="domain" description="Acyl-CoA dehydrogenase/oxidase N-terminal" evidence="11">
    <location>
        <begin position="6"/>
        <end position="118"/>
    </location>
</feature>
<dbReference type="Pfam" id="PF00441">
    <property type="entry name" value="Acyl-CoA_dh_1"/>
    <property type="match status" value="1"/>
</dbReference>
<dbReference type="GO" id="GO:0050660">
    <property type="term" value="F:flavin adenine dinucleotide binding"/>
    <property type="evidence" value="ECO:0007669"/>
    <property type="project" value="InterPro"/>
</dbReference>
<evidence type="ECO:0000313" key="12">
    <source>
        <dbReference type="EMBL" id="NMH29655.1"/>
    </source>
</evidence>
<dbReference type="GO" id="GO:0003995">
    <property type="term" value="F:acyl-CoA dehydrogenase activity"/>
    <property type="evidence" value="ECO:0007669"/>
    <property type="project" value="InterPro"/>
</dbReference>
<feature type="domain" description="Acyl-CoA dehydrogenase/oxidase C-terminal" evidence="9">
    <location>
        <begin position="231"/>
        <end position="378"/>
    </location>
</feature>
<dbReference type="Gene3D" id="1.10.540.10">
    <property type="entry name" value="Acyl-CoA dehydrogenase/oxidase, N-terminal domain"/>
    <property type="match status" value="1"/>
</dbReference>
<dbReference type="Proteomes" id="UP000712080">
    <property type="component" value="Unassembled WGS sequence"/>
</dbReference>
<keyword evidence="13" id="KW-1185">Reference proteome</keyword>
<evidence type="ECO:0000256" key="8">
    <source>
        <dbReference type="RuleBase" id="RU362125"/>
    </source>
</evidence>
<dbReference type="FunFam" id="1.10.540.10:FF:000002">
    <property type="entry name" value="Acyl-CoA dehydrogenase FadE19"/>
    <property type="match status" value="1"/>
</dbReference>
<dbReference type="Pfam" id="PF02771">
    <property type="entry name" value="Acyl-CoA_dh_N"/>
    <property type="match status" value="1"/>
</dbReference>
<dbReference type="PIRSF" id="PIRSF016578">
    <property type="entry name" value="HsaA"/>
    <property type="match status" value="1"/>
</dbReference>
<evidence type="ECO:0000256" key="6">
    <source>
        <dbReference type="ARBA" id="ARBA00066362"/>
    </source>
</evidence>
<dbReference type="InterPro" id="IPR006091">
    <property type="entry name" value="Acyl-CoA_Oxase/DH_mid-dom"/>
</dbReference>
<protein>
    <recommendedName>
        <fullName evidence="7">Cyclohex-1-ene-1-carbonyl-CoA dehydrogenase</fullName>
        <ecNumber evidence="6">1.3.8.10</ecNumber>
    </recommendedName>
</protein>
<evidence type="ECO:0000313" key="13">
    <source>
        <dbReference type="Proteomes" id="UP000712080"/>
    </source>
</evidence>
<proteinExistence type="inferred from homology"/>
<dbReference type="AlphaFoldDB" id="A0A972JJ19"/>
<dbReference type="Pfam" id="PF02770">
    <property type="entry name" value="Acyl-CoA_dh_M"/>
    <property type="match status" value="1"/>
</dbReference>
<dbReference type="EMBL" id="JAAMPU010000108">
    <property type="protein sequence ID" value="NMH29655.1"/>
    <property type="molecule type" value="Genomic_DNA"/>
</dbReference>
<comment type="cofactor">
    <cofactor evidence="1 8">
        <name>FAD</name>
        <dbReference type="ChEBI" id="CHEBI:57692"/>
    </cofactor>
</comment>
<evidence type="ECO:0000256" key="7">
    <source>
        <dbReference type="ARBA" id="ARBA00072305"/>
    </source>
</evidence>
<dbReference type="PROSITE" id="PS00072">
    <property type="entry name" value="ACYL_COA_DH_1"/>
    <property type="match status" value="1"/>
</dbReference>